<gene>
    <name evidence="8" type="ORF">OIDMADRAFT_108542</name>
</gene>
<dbReference type="GO" id="GO:0008270">
    <property type="term" value="F:zinc ion binding"/>
    <property type="evidence" value="ECO:0007669"/>
    <property type="project" value="InterPro"/>
</dbReference>
<keyword evidence="5" id="KW-0804">Transcription</keyword>
<dbReference type="EMBL" id="KN832870">
    <property type="protein sequence ID" value="KIN08103.1"/>
    <property type="molecule type" value="Genomic_DNA"/>
</dbReference>
<accession>A0A0C3E1E6</accession>
<reference evidence="8 9" key="1">
    <citation type="submission" date="2014-04" db="EMBL/GenBank/DDBJ databases">
        <authorList>
            <consortium name="DOE Joint Genome Institute"/>
            <person name="Kuo A."/>
            <person name="Martino E."/>
            <person name="Perotto S."/>
            <person name="Kohler A."/>
            <person name="Nagy L.G."/>
            <person name="Floudas D."/>
            <person name="Copeland A."/>
            <person name="Barry K.W."/>
            <person name="Cichocki N."/>
            <person name="Veneault-Fourrey C."/>
            <person name="LaButti K."/>
            <person name="Lindquist E.A."/>
            <person name="Lipzen A."/>
            <person name="Lundell T."/>
            <person name="Morin E."/>
            <person name="Murat C."/>
            <person name="Sun H."/>
            <person name="Tunlid A."/>
            <person name="Henrissat B."/>
            <person name="Grigoriev I.V."/>
            <person name="Hibbett D.S."/>
            <person name="Martin F."/>
            <person name="Nordberg H.P."/>
            <person name="Cantor M.N."/>
            <person name="Hua S.X."/>
        </authorList>
    </citation>
    <scope>NUCLEOTIDE SEQUENCE [LARGE SCALE GENOMIC DNA]</scope>
    <source>
        <strain evidence="8 9">Zn</strain>
    </source>
</reference>
<evidence type="ECO:0000256" key="2">
    <source>
        <dbReference type="ARBA" id="ARBA00022833"/>
    </source>
</evidence>
<proteinExistence type="predicted"/>
<dbReference type="GO" id="GO:0003677">
    <property type="term" value="F:DNA binding"/>
    <property type="evidence" value="ECO:0007669"/>
    <property type="project" value="UniProtKB-KW"/>
</dbReference>
<keyword evidence="1" id="KW-0479">Metal-binding</keyword>
<dbReference type="SMART" id="SM00906">
    <property type="entry name" value="Fungal_trans"/>
    <property type="match status" value="1"/>
</dbReference>
<dbReference type="OrthoDB" id="4064873at2759"/>
<dbReference type="PANTHER" id="PTHR31779:SF4">
    <property type="entry name" value="2-NITROPROPANE DIOXYGENASE FAMILY, PUTATIVE (AFU_ORTHOLOGUE AFUA_2G17430)-RELATED"/>
    <property type="match status" value="1"/>
</dbReference>
<dbReference type="HOGENOM" id="CLU_019691_0_0_1"/>
<dbReference type="CDD" id="cd12148">
    <property type="entry name" value="fungal_TF_MHR"/>
    <property type="match status" value="1"/>
</dbReference>
<feature type="domain" description="Zn(2)-C6 fungal-type" evidence="7">
    <location>
        <begin position="23"/>
        <end position="52"/>
    </location>
</feature>
<dbReference type="FunCoup" id="A0A0C3E1E6">
    <property type="interactions" value="202"/>
</dbReference>
<dbReference type="GO" id="GO:0000981">
    <property type="term" value="F:DNA-binding transcription factor activity, RNA polymerase II-specific"/>
    <property type="evidence" value="ECO:0007669"/>
    <property type="project" value="InterPro"/>
</dbReference>
<dbReference type="Proteomes" id="UP000054321">
    <property type="component" value="Unassembled WGS sequence"/>
</dbReference>
<protein>
    <recommendedName>
        <fullName evidence="7">Zn(2)-C6 fungal-type domain-containing protein</fullName>
    </recommendedName>
</protein>
<evidence type="ECO:0000256" key="6">
    <source>
        <dbReference type="ARBA" id="ARBA00023242"/>
    </source>
</evidence>
<organism evidence="8 9">
    <name type="scientific">Oidiodendron maius (strain Zn)</name>
    <dbReference type="NCBI Taxonomy" id="913774"/>
    <lineage>
        <taxon>Eukaryota</taxon>
        <taxon>Fungi</taxon>
        <taxon>Dikarya</taxon>
        <taxon>Ascomycota</taxon>
        <taxon>Pezizomycotina</taxon>
        <taxon>Leotiomycetes</taxon>
        <taxon>Leotiomycetes incertae sedis</taxon>
        <taxon>Myxotrichaceae</taxon>
        <taxon>Oidiodendron</taxon>
    </lineage>
</organism>
<dbReference type="Pfam" id="PF04082">
    <property type="entry name" value="Fungal_trans"/>
    <property type="match status" value="1"/>
</dbReference>
<evidence type="ECO:0000313" key="9">
    <source>
        <dbReference type="Proteomes" id="UP000054321"/>
    </source>
</evidence>
<evidence type="ECO:0000256" key="3">
    <source>
        <dbReference type="ARBA" id="ARBA00023015"/>
    </source>
</evidence>
<keyword evidence="6" id="KW-0539">Nucleus</keyword>
<dbReference type="GO" id="GO:0009410">
    <property type="term" value="P:response to xenobiotic stimulus"/>
    <property type="evidence" value="ECO:0007669"/>
    <property type="project" value="TreeGrafter"/>
</dbReference>
<dbReference type="Gene3D" id="4.10.240.10">
    <property type="entry name" value="Zn(2)-C6 fungal-type DNA-binding domain"/>
    <property type="match status" value="1"/>
</dbReference>
<dbReference type="PANTHER" id="PTHR31779">
    <property type="entry name" value="2-NITROPROPANE DIOXYGENASE FAMILY, PUTATIVE (AFU_ORTHOLOGUE AFUA_2G17430)-RELATED"/>
    <property type="match status" value="1"/>
</dbReference>
<evidence type="ECO:0000256" key="4">
    <source>
        <dbReference type="ARBA" id="ARBA00023125"/>
    </source>
</evidence>
<evidence type="ECO:0000313" key="8">
    <source>
        <dbReference type="EMBL" id="KIN08103.1"/>
    </source>
</evidence>
<evidence type="ECO:0000256" key="5">
    <source>
        <dbReference type="ARBA" id="ARBA00023163"/>
    </source>
</evidence>
<dbReference type="InterPro" id="IPR007219">
    <property type="entry name" value="XnlR_reg_dom"/>
</dbReference>
<keyword evidence="9" id="KW-1185">Reference proteome</keyword>
<dbReference type="SUPFAM" id="SSF57701">
    <property type="entry name" value="Zn2/Cys6 DNA-binding domain"/>
    <property type="match status" value="1"/>
</dbReference>
<dbReference type="Pfam" id="PF00172">
    <property type="entry name" value="Zn_clus"/>
    <property type="match status" value="1"/>
</dbReference>
<dbReference type="AlphaFoldDB" id="A0A0C3E1E6"/>
<dbReference type="InParanoid" id="A0A0C3E1E6"/>
<dbReference type="PROSITE" id="PS00463">
    <property type="entry name" value="ZN2_CY6_FUNGAL_1"/>
    <property type="match status" value="1"/>
</dbReference>
<dbReference type="InterPro" id="IPR036864">
    <property type="entry name" value="Zn2-C6_fun-type_DNA-bd_sf"/>
</dbReference>
<evidence type="ECO:0000256" key="1">
    <source>
        <dbReference type="ARBA" id="ARBA00022723"/>
    </source>
</evidence>
<reference evidence="9" key="2">
    <citation type="submission" date="2015-01" db="EMBL/GenBank/DDBJ databases">
        <title>Evolutionary Origins and Diversification of the Mycorrhizal Mutualists.</title>
        <authorList>
            <consortium name="DOE Joint Genome Institute"/>
            <consortium name="Mycorrhizal Genomics Consortium"/>
            <person name="Kohler A."/>
            <person name="Kuo A."/>
            <person name="Nagy L.G."/>
            <person name="Floudas D."/>
            <person name="Copeland A."/>
            <person name="Barry K.W."/>
            <person name="Cichocki N."/>
            <person name="Veneault-Fourrey C."/>
            <person name="LaButti K."/>
            <person name="Lindquist E.A."/>
            <person name="Lipzen A."/>
            <person name="Lundell T."/>
            <person name="Morin E."/>
            <person name="Murat C."/>
            <person name="Riley R."/>
            <person name="Ohm R."/>
            <person name="Sun H."/>
            <person name="Tunlid A."/>
            <person name="Henrissat B."/>
            <person name="Grigoriev I.V."/>
            <person name="Hibbett D.S."/>
            <person name="Martin F."/>
        </authorList>
    </citation>
    <scope>NUCLEOTIDE SEQUENCE [LARGE SCALE GENOMIC DNA]</scope>
    <source>
        <strain evidence="9">Zn</strain>
    </source>
</reference>
<dbReference type="CDD" id="cd00067">
    <property type="entry name" value="GAL4"/>
    <property type="match status" value="1"/>
</dbReference>
<sequence>GANVKPCLPPERPFHLRQRSQRACAPCRKRKIKCDGTEPCAACSGYGYNCVYTEAPNRHARASSGVTPPSQMSVTNHDAIKAAAAESGVGWRVSGTAENLYMTSEVIVPDSYGAPKLLQPIKTRFTSAYSAVAWPRRLGIKLGIPNPPRLQAYGWNPGTRKEVNPEMDKTICDILTLSEAKTFADIYFKEVHPYFGILDQSMFNERCEDFWVSMRRGTDFEACICGVIALGSYFSTAKSSHPIPPSPVESAVVEHGRELLDLSVAHPPAMISVKHVAGWILRTLYLRLTTRPHIAWMASCTTVHVAEAIGLHRELDEFQMKPDMPRQITEMEVDLRRRTFWVAMALNQFFASEYGRTMVNIDLISCQTLSPQSGDMTARMVAIMQAAPAQGLLGRPVELFEALVKGTELPVKSPLLGIIRAEVCFCVYRMICSTDTRIRVELIPSLLEVIRVGLDAVTFLGTMHQPWWNVVSMPLQAVGVLLSLETTESYKMIPLALETLKNATTLYDSYLSREALTTAYALVQGAAQQKRSGLDSLDRGLEVVGELSLSTSSLSTSPGDVFQWPMDNDLGYSDFLDLSNYFGLADRAVAGFGL</sequence>
<dbReference type="SMART" id="SM00066">
    <property type="entry name" value="GAL4"/>
    <property type="match status" value="1"/>
</dbReference>
<dbReference type="PROSITE" id="PS50048">
    <property type="entry name" value="ZN2_CY6_FUNGAL_2"/>
    <property type="match status" value="1"/>
</dbReference>
<keyword evidence="4" id="KW-0238">DNA-binding</keyword>
<keyword evidence="2" id="KW-0862">Zinc</keyword>
<dbReference type="InterPro" id="IPR052478">
    <property type="entry name" value="Metabolite_Synth_Reg"/>
</dbReference>
<evidence type="ECO:0000259" key="7">
    <source>
        <dbReference type="PROSITE" id="PS50048"/>
    </source>
</evidence>
<name>A0A0C3E1E6_OIDMZ</name>
<dbReference type="InterPro" id="IPR001138">
    <property type="entry name" value="Zn2Cys6_DnaBD"/>
</dbReference>
<dbReference type="GO" id="GO:0006351">
    <property type="term" value="P:DNA-templated transcription"/>
    <property type="evidence" value="ECO:0007669"/>
    <property type="project" value="InterPro"/>
</dbReference>
<keyword evidence="3" id="KW-0805">Transcription regulation</keyword>
<feature type="non-terminal residue" evidence="8">
    <location>
        <position position="1"/>
    </location>
</feature>